<dbReference type="EMBL" id="CAXHTB010000002">
    <property type="protein sequence ID" value="CAL0302525.1"/>
    <property type="molecule type" value="Genomic_DNA"/>
</dbReference>
<gene>
    <name evidence="1" type="ORF">LLUT_LOCUS3585</name>
</gene>
<proteinExistence type="predicted"/>
<sequence length="113" mass="12792">MSGRGFMFAALGCGMTTSTTKRGNGRDFVRFKPPNCAIMPIHIAETLHYAATDYLLHSHSTKKIPLAYGSTFRTFRTNTPPLHSSCTETMIKLSSTYMNYRLKPKKHSARKRF</sequence>
<accession>A0AAV1VZT1</accession>
<organism evidence="1 2">
    <name type="scientific">Lupinus luteus</name>
    <name type="common">European yellow lupine</name>
    <dbReference type="NCBI Taxonomy" id="3873"/>
    <lineage>
        <taxon>Eukaryota</taxon>
        <taxon>Viridiplantae</taxon>
        <taxon>Streptophyta</taxon>
        <taxon>Embryophyta</taxon>
        <taxon>Tracheophyta</taxon>
        <taxon>Spermatophyta</taxon>
        <taxon>Magnoliopsida</taxon>
        <taxon>eudicotyledons</taxon>
        <taxon>Gunneridae</taxon>
        <taxon>Pentapetalae</taxon>
        <taxon>rosids</taxon>
        <taxon>fabids</taxon>
        <taxon>Fabales</taxon>
        <taxon>Fabaceae</taxon>
        <taxon>Papilionoideae</taxon>
        <taxon>50 kb inversion clade</taxon>
        <taxon>genistoids sensu lato</taxon>
        <taxon>core genistoids</taxon>
        <taxon>Genisteae</taxon>
        <taxon>Lupinus</taxon>
    </lineage>
</organism>
<evidence type="ECO:0000313" key="2">
    <source>
        <dbReference type="Proteomes" id="UP001497480"/>
    </source>
</evidence>
<protein>
    <recommendedName>
        <fullName evidence="3">Secreted protein</fullName>
    </recommendedName>
</protein>
<dbReference type="AlphaFoldDB" id="A0AAV1VZT1"/>
<dbReference type="Proteomes" id="UP001497480">
    <property type="component" value="Unassembled WGS sequence"/>
</dbReference>
<evidence type="ECO:0000313" key="1">
    <source>
        <dbReference type="EMBL" id="CAL0302525.1"/>
    </source>
</evidence>
<keyword evidence="2" id="KW-1185">Reference proteome</keyword>
<comment type="caution">
    <text evidence="1">The sequence shown here is derived from an EMBL/GenBank/DDBJ whole genome shotgun (WGS) entry which is preliminary data.</text>
</comment>
<name>A0AAV1VZT1_LUPLU</name>
<reference evidence="1 2" key="1">
    <citation type="submission" date="2024-03" db="EMBL/GenBank/DDBJ databases">
        <authorList>
            <person name="Martinez-Hernandez J."/>
        </authorList>
    </citation>
    <scope>NUCLEOTIDE SEQUENCE [LARGE SCALE GENOMIC DNA]</scope>
</reference>
<evidence type="ECO:0008006" key="3">
    <source>
        <dbReference type="Google" id="ProtNLM"/>
    </source>
</evidence>